<evidence type="ECO:0000256" key="1">
    <source>
        <dbReference type="ARBA" id="ARBA00004389"/>
    </source>
</evidence>
<dbReference type="GO" id="GO:0030544">
    <property type="term" value="F:Hsp70 protein binding"/>
    <property type="evidence" value="ECO:0007669"/>
    <property type="project" value="TreeGrafter"/>
</dbReference>
<dbReference type="InterPro" id="IPR001623">
    <property type="entry name" value="DnaJ_domain"/>
</dbReference>
<proteinExistence type="predicted"/>
<comment type="subcellular location">
    <subcellularLocation>
        <location evidence="1">Endoplasmic reticulum membrane</location>
        <topology evidence="1">Single-pass membrane protein</topology>
    </subcellularLocation>
</comment>
<dbReference type="SMART" id="SM00271">
    <property type="entry name" value="DnaJ"/>
    <property type="match status" value="1"/>
</dbReference>
<feature type="compositionally biased region" description="Basic and acidic residues" evidence="6">
    <location>
        <begin position="94"/>
        <end position="103"/>
    </location>
</feature>
<dbReference type="GO" id="GO:0071218">
    <property type="term" value="P:cellular response to misfolded protein"/>
    <property type="evidence" value="ECO:0007669"/>
    <property type="project" value="TreeGrafter"/>
</dbReference>
<dbReference type="PRINTS" id="PR00625">
    <property type="entry name" value="JDOMAIN"/>
</dbReference>
<keyword evidence="2 7" id="KW-0812">Transmembrane</keyword>
<dbReference type="Pfam" id="PF09320">
    <property type="entry name" value="DUF1977"/>
    <property type="match status" value="1"/>
</dbReference>
<dbReference type="CDD" id="cd06257">
    <property type="entry name" value="DnaJ"/>
    <property type="match status" value="1"/>
</dbReference>
<dbReference type="InterPro" id="IPR051100">
    <property type="entry name" value="DnaJ_subfamily_B/C"/>
</dbReference>
<dbReference type="PROSITE" id="PS50076">
    <property type="entry name" value="DNAJ_2"/>
    <property type="match status" value="1"/>
</dbReference>
<protein>
    <submittedName>
        <fullName evidence="8">Uncharacterized protein</fullName>
    </submittedName>
</protein>
<keyword evidence="4 7" id="KW-1133">Transmembrane helix</keyword>
<dbReference type="GO" id="GO:0005789">
    <property type="term" value="C:endoplasmic reticulum membrane"/>
    <property type="evidence" value="ECO:0007669"/>
    <property type="project" value="UniProtKB-SubCell"/>
</dbReference>
<feature type="compositionally biased region" description="Basic and acidic residues" evidence="6">
    <location>
        <begin position="55"/>
        <end position="64"/>
    </location>
</feature>
<dbReference type="PANTHER" id="PTHR43908">
    <property type="entry name" value="AT29763P-RELATED"/>
    <property type="match status" value="1"/>
</dbReference>
<dbReference type="Gene3D" id="1.10.287.110">
    <property type="entry name" value="DnaJ domain"/>
    <property type="match status" value="1"/>
</dbReference>
<name>A0A7R8W950_9CRUS</name>
<keyword evidence="3" id="KW-0256">Endoplasmic reticulum</keyword>
<dbReference type="PANTHER" id="PTHR43908:SF3">
    <property type="entry name" value="AT29763P-RELATED"/>
    <property type="match status" value="1"/>
</dbReference>
<dbReference type="EMBL" id="OB660741">
    <property type="protein sequence ID" value="CAD7226088.1"/>
    <property type="molecule type" value="Genomic_DNA"/>
</dbReference>
<dbReference type="FunFam" id="1.10.287.110:FF:000070">
    <property type="entry name" value="Endoplasmic reticulum protein, putative"/>
    <property type="match status" value="1"/>
</dbReference>
<evidence type="ECO:0000256" key="5">
    <source>
        <dbReference type="ARBA" id="ARBA00023136"/>
    </source>
</evidence>
<organism evidence="8">
    <name type="scientific">Cyprideis torosa</name>
    <dbReference type="NCBI Taxonomy" id="163714"/>
    <lineage>
        <taxon>Eukaryota</taxon>
        <taxon>Metazoa</taxon>
        <taxon>Ecdysozoa</taxon>
        <taxon>Arthropoda</taxon>
        <taxon>Crustacea</taxon>
        <taxon>Oligostraca</taxon>
        <taxon>Ostracoda</taxon>
        <taxon>Podocopa</taxon>
        <taxon>Podocopida</taxon>
        <taxon>Cytherocopina</taxon>
        <taxon>Cytheroidea</taxon>
        <taxon>Cytherideidae</taxon>
        <taxon>Cyprideis</taxon>
    </lineage>
</organism>
<keyword evidence="5 7" id="KW-0472">Membrane</keyword>
<dbReference type="InterPro" id="IPR015399">
    <property type="entry name" value="DUF1977_DnaJ-like"/>
</dbReference>
<dbReference type="PROSITE" id="PS00636">
    <property type="entry name" value="DNAJ_1"/>
    <property type="match status" value="1"/>
</dbReference>
<dbReference type="InterPro" id="IPR018253">
    <property type="entry name" value="DnaJ_domain_CS"/>
</dbReference>
<dbReference type="InterPro" id="IPR036869">
    <property type="entry name" value="J_dom_sf"/>
</dbReference>
<accession>A0A7R8W950</accession>
<evidence type="ECO:0000256" key="7">
    <source>
        <dbReference type="SAM" id="Phobius"/>
    </source>
</evidence>
<dbReference type="Pfam" id="PF00226">
    <property type="entry name" value="DnaJ"/>
    <property type="match status" value="1"/>
</dbReference>
<feature type="region of interest" description="Disordered" evidence="6">
    <location>
        <begin position="55"/>
        <end position="103"/>
    </location>
</feature>
<dbReference type="OrthoDB" id="442087at2759"/>
<dbReference type="SUPFAM" id="SSF46565">
    <property type="entry name" value="Chaperone J-domain"/>
    <property type="match status" value="1"/>
</dbReference>
<evidence type="ECO:0000313" key="8">
    <source>
        <dbReference type="EMBL" id="CAD7226088.1"/>
    </source>
</evidence>
<gene>
    <name evidence="8" type="ORF">CTOB1V02_LOCUS4013</name>
</gene>
<evidence type="ECO:0000256" key="4">
    <source>
        <dbReference type="ARBA" id="ARBA00022989"/>
    </source>
</evidence>
<sequence length="384" mass="43910">MDSNRDEADKCLELAVRLIRQGNLEKALKFIHKSQRLFPTGRASVLEERVQSLIEEKENMRNGEGDTGSQDADDGYTSIPSEHDGMSNGQAEGAKGDESHGKYTPEQKAAVDVVLSKKCFYDVLQVSKEATEIELKKSYRKLALQLHPDKNSAPRAGEAFKAVGNAFAILSDSEKRKRYDLYGLEEERVSSSRGGYHRHSHFEEFEADISPEDLFNMFFGGGFPSTHVYTFGPRQRNRRFYRQEFHRHTTADRENQPSNYGLLFNLAPLLVLIFLSFAGSLFQSDPVYSLSPSSKYSVQRQTQNLKIPYYVKSDFSESFRGKIGRLELQIEEDYIIALRHNCFKERSYKESLLWQARTYGDPYKLQRAQELKTPACDKLSAVYA</sequence>
<dbReference type="AlphaFoldDB" id="A0A7R8W950"/>
<evidence type="ECO:0000256" key="2">
    <source>
        <dbReference type="ARBA" id="ARBA00022692"/>
    </source>
</evidence>
<feature type="transmembrane region" description="Helical" evidence="7">
    <location>
        <begin position="262"/>
        <end position="282"/>
    </location>
</feature>
<reference evidence="8" key="1">
    <citation type="submission" date="2020-11" db="EMBL/GenBank/DDBJ databases">
        <authorList>
            <person name="Tran Van P."/>
        </authorList>
    </citation>
    <scope>NUCLEOTIDE SEQUENCE</scope>
</reference>
<evidence type="ECO:0000256" key="3">
    <source>
        <dbReference type="ARBA" id="ARBA00022824"/>
    </source>
</evidence>
<evidence type="ECO:0000256" key="6">
    <source>
        <dbReference type="SAM" id="MobiDB-lite"/>
    </source>
</evidence>